<feature type="compositionally biased region" description="Basic and acidic residues" evidence="1">
    <location>
        <begin position="1007"/>
        <end position="1034"/>
    </location>
</feature>
<gene>
    <name evidence="3" type="ORF">BINO364_LOCUS184</name>
</gene>
<feature type="non-terminal residue" evidence="3">
    <location>
        <position position="1488"/>
    </location>
</feature>
<feature type="region of interest" description="Disordered" evidence="1">
    <location>
        <begin position="1007"/>
        <end position="1214"/>
    </location>
</feature>
<feature type="compositionally biased region" description="Basic and acidic residues" evidence="1">
    <location>
        <begin position="662"/>
        <end position="681"/>
    </location>
</feature>
<feature type="compositionally biased region" description="Basic and acidic residues" evidence="1">
    <location>
        <begin position="458"/>
        <end position="478"/>
    </location>
</feature>
<feature type="compositionally biased region" description="Basic and acidic residues" evidence="1">
    <location>
        <begin position="1299"/>
        <end position="1309"/>
    </location>
</feature>
<feature type="region of interest" description="Disordered" evidence="1">
    <location>
        <begin position="439"/>
        <end position="478"/>
    </location>
</feature>
<evidence type="ECO:0000313" key="3">
    <source>
        <dbReference type="EMBL" id="CAH0712976.1"/>
    </source>
</evidence>
<feature type="compositionally biased region" description="Polar residues" evidence="1">
    <location>
        <begin position="745"/>
        <end position="775"/>
    </location>
</feature>
<feature type="compositionally biased region" description="Basic and acidic residues" evidence="1">
    <location>
        <begin position="727"/>
        <end position="744"/>
    </location>
</feature>
<feature type="compositionally biased region" description="Basic residues" evidence="1">
    <location>
        <begin position="1139"/>
        <end position="1149"/>
    </location>
</feature>
<feature type="compositionally biased region" description="Polar residues" evidence="1">
    <location>
        <begin position="1164"/>
        <end position="1173"/>
    </location>
</feature>
<dbReference type="OrthoDB" id="751084at2759"/>
<feature type="compositionally biased region" description="Low complexity" evidence="1">
    <location>
        <begin position="597"/>
        <end position="611"/>
    </location>
</feature>
<feature type="region of interest" description="Disordered" evidence="1">
    <location>
        <begin position="709"/>
        <end position="792"/>
    </location>
</feature>
<feature type="region of interest" description="Disordered" evidence="1">
    <location>
        <begin position="215"/>
        <end position="273"/>
    </location>
</feature>
<dbReference type="InterPro" id="IPR029341">
    <property type="entry name" value="FAM21/CAPZIP"/>
</dbReference>
<feature type="region of interest" description="Disordered" evidence="1">
    <location>
        <begin position="391"/>
        <end position="420"/>
    </location>
</feature>
<sequence>MKSSNINLLTLSSDQLVGNKLKINMLRHTRRHTSPSSSMSGSWTTMEADTLSLRKAAPQWSLAGDKQLLGMLEKIHQTIVTKCQDTNAQLEAMVDALDNASVDLQNVNNKFMALSNSQFVESRVYDDDVDVAVENIQKQEPPKVPTTENNTEKIKLALQKLELMHEPVHILDSDSSDDEEETRMVLKPKDMYSHRPLPYIIGSFAWKSKWHAGLLPEESDSDSSASRDGGEEQYSASEPEPEPDAPQQQTISSSSSSSSLLSEEPSVVKQKPADIAAEISRRLAGPPVKVPTSPLEAVVGEQPAPAAGKVYRMDVPTTATIFPDEPPPIDNVESDYSDDDIFAELHKKPHQNKPSQYKADIMDDLFGNNISDDVGNVEGYMKSTTVRDKSPIFDDISESRPITEIPTHKPISDTESNLKKPVGGISLFGTNKGAESIGAAILKRNQRKSSSEEETDVTDNKHIEKAQGEKPKEPLSDSKKIIEDLFAKPVKKNEKDFKSKKPVVNQVINKEPALVQSVKTTDKIDLFSDNLFDDIDDIFTTNVISKPKVDKNTKSIFDDDDLFSEITEKSEKPIKKDTKSIFDSDDDLFTENDKVATKASSKPATATTSSHKISEEANKKVKNIFDDDSDDGLFSDVKVTKSINTKSLSSKIQSDNTNTKTNKNDEEIVHNKENRLETDKDVLSFNIPETKQFQSASLFDDEDDELFNTTKNIDQNINRPESSSKVFDTDDSYKTANKAKDDAKSQSNNNLESKEASNVTQMKTSDTFENKQQISVKEISKENTTDYDSNIQDNEVVQVNEANDENMSTPEQNKEKEECNDIFKDNILKDEPNLNRLTNVSNTQQQSQDLLSESKEPDLFTDIFADLPPAFEKPSEPKKSKNVNALFDDDSDDETLFFKKDDVISDEKPEINFDNDRFTIFHDEPPDIDVDFSQKPLKTSHDMLKDNIFNEDNFKDEDDDKPMEYVLPQDLDDTITKSDSNTEAVHSSNTKEEIKKENIDILKLLEDEKADGDSDKLKHNIFQDDIKIERKETQSNEDNLDSSGEYETKKPIGKLKPMNFNINVSTLLPGASPKKSKANEEIDGQSVSTKSNEELNIHSPSRDSKSESLDSKMVKSVSFDGDPDSEVLDNKLSKERAKIQVKRRPSTRRARLEAVRKSRIDLGSDSTDNSGSFDESMPRKNDMDEIDSSLETYKSKNRSEENSVSMHTEFRNVDNKNTTVNKNLDTKTEVKSKIVYILNDEDIFSNTANKQVTDDEPNKKVLNIVDDDDEDLFKPTKSSSQKEKDRNLAVIGASSLKDTGTESTKEQFNSDKSLFSNPTDKEVINDKPNKKILNIDDDDDENLFKATNNNSQKNKEKDLKRIEANNTLSLKDTENVTKKDVIQHKKSLFDDSDDDEELFKNNKIDKVKKAKIFDSDSENELFANQKKIEKKEIRKGPLFDDESDDDLFGTKTAKVFDTKTQPSKPKETKSKSTEPVFEDPLSMLEDDS</sequence>
<feature type="compositionally biased region" description="Polar residues" evidence="1">
    <location>
        <begin position="977"/>
        <end position="988"/>
    </location>
</feature>
<proteinExistence type="predicted"/>
<evidence type="ECO:0000256" key="1">
    <source>
        <dbReference type="SAM" id="MobiDB-lite"/>
    </source>
</evidence>
<feature type="region of interest" description="Disordered" evidence="1">
    <location>
        <begin position="1293"/>
        <end position="1325"/>
    </location>
</feature>
<protein>
    <recommendedName>
        <fullName evidence="2">FAM21/CAPZIP domain-containing protein</fullName>
    </recommendedName>
</protein>
<feature type="domain" description="FAM21/CAPZIP" evidence="2">
    <location>
        <begin position="1051"/>
        <end position="1161"/>
    </location>
</feature>
<evidence type="ECO:0000313" key="4">
    <source>
        <dbReference type="Proteomes" id="UP000838878"/>
    </source>
</evidence>
<dbReference type="EMBL" id="OV170221">
    <property type="protein sequence ID" value="CAH0712976.1"/>
    <property type="molecule type" value="Genomic_DNA"/>
</dbReference>
<feature type="compositionally biased region" description="Polar residues" evidence="1">
    <location>
        <begin position="709"/>
        <end position="726"/>
    </location>
</feature>
<keyword evidence="4" id="KW-1185">Reference proteome</keyword>
<organism evidence="3 4">
    <name type="scientific">Brenthis ino</name>
    <name type="common">lesser marbled fritillary</name>
    <dbReference type="NCBI Taxonomy" id="405034"/>
    <lineage>
        <taxon>Eukaryota</taxon>
        <taxon>Metazoa</taxon>
        <taxon>Ecdysozoa</taxon>
        <taxon>Arthropoda</taxon>
        <taxon>Hexapoda</taxon>
        <taxon>Insecta</taxon>
        <taxon>Pterygota</taxon>
        <taxon>Neoptera</taxon>
        <taxon>Endopterygota</taxon>
        <taxon>Lepidoptera</taxon>
        <taxon>Glossata</taxon>
        <taxon>Ditrysia</taxon>
        <taxon>Papilionoidea</taxon>
        <taxon>Nymphalidae</taxon>
        <taxon>Heliconiinae</taxon>
        <taxon>Argynnini</taxon>
        <taxon>Brenthis</taxon>
    </lineage>
</organism>
<feature type="compositionally biased region" description="Basic and acidic residues" evidence="1">
    <location>
        <begin position="406"/>
        <end position="418"/>
    </location>
</feature>
<feature type="compositionally biased region" description="Basic and acidic residues" evidence="1">
    <location>
        <begin position="1150"/>
        <end position="1162"/>
    </location>
</feature>
<feature type="compositionally biased region" description="Basic and acidic residues" evidence="1">
    <location>
        <begin position="1128"/>
        <end position="1138"/>
    </location>
</feature>
<dbReference type="Proteomes" id="UP000838878">
    <property type="component" value="Chromosome 1"/>
</dbReference>
<feature type="compositionally biased region" description="Low complexity" evidence="1">
    <location>
        <begin position="252"/>
        <end position="262"/>
    </location>
</feature>
<accession>A0A8S4HZ80</accession>
<feature type="region of interest" description="Disordered" evidence="1">
    <location>
        <begin position="971"/>
        <end position="992"/>
    </location>
</feature>
<dbReference type="Pfam" id="PF15255">
    <property type="entry name" value="CAP-ZIP_m"/>
    <property type="match status" value="1"/>
</dbReference>
<reference evidence="3" key="1">
    <citation type="submission" date="2021-12" db="EMBL/GenBank/DDBJ databases">
        <authorList>
            <person name="Martin H S."/>
        </authorList>
    </citation>
    <scope>NUCLEOTIDE SEQUENCE</scope>
</reference>
<feature type="region of interest" description="Disordered" evidence="1">
    <location>
        <begin position="1452"/>
        <end position="1488"/>
    </location>
</feature>
<feature type="compositionally biased region" description="Basic and acidic residues" evidence="1">
    <location>
        <begin position="1091"/>
        <end position="1113"/>
    </location>
</feature>
<name>A0A8S4HZ80_9NEOP</name>
<feature type="region of interest" description="Disordered" evidence="1">
    <location>
        <begin position="594"/>
        <end position="618"/>
    </location>
</feature>
<evidence type="ECO:0000259" key="2">
    <source>
        <dbReference type="Pfam" id="PF15255"/>
    </source>
</evidence>
<feature type="region of interest" description="Disordered" evidence="1">
    <location>
        <begin position="648"/>
        <end position="681"/>
    </location>
</feature>